<feature type="chain" id="PRO_5044800340" description="Ubiquitin-like domain-containing protein" evidence="1">
    <location>
        <begin position="32"/>
        <end position="362"/>
    </location>
</feature>
<reference evidence="3 4" key="1">
    <citation type="submission" date="2024-10" db="EMBL/GenBank/DDBJ databases">
        <authorList>
            <person name="Kim D."/>
        </authorList>
    </citation>
    <scope>NUCLEOTIDE SEQUENCE [LARGE SCALE GENOMIC DNA]</scope>
    <source>
        <strain evidence="3">Taebaek</strain>
    </source>
</reference>
<feature type="domain" description="Ubiquitin-like" evidence="2">
    <location>
        <begin position="219"/>
        <end position="291"/>
    </location>
</feature>
<dbReference type="CDD" id="cd17039">
    <property type="entry name" value="Ubl_ubiquitin_like"/>
    <property type="match status" value="2"/>
</dbReference>
<organism evidence="3 4">
    <name type="scientific">Heterodera schachtii</name>
    <name type="common">Sugarbeet cyst nematode worm</name>
    <name type="synonym">Tylenchus schachtii</name>
    <dbReference type="NCBI Taxonomy" id="97005"/>
    <lineage>
        <taxon>Eukaryota</taxon>
        <taxon>Metazoa</taxon>
        <taxon>Ecdysozoa</taxon>
        <taxon>Nematoda</taxon>
        <taxon>Chromadorea</taxon>
        <taxon>Rhabditida</taxon>
        <taxon>Tylenchina</taxon>
        <taxon>Tylenchomorpha</taxon>
        <taxon>Tylenchoidea</taxon>
        <taxon>Heteroderidae</taxon>
        <taxon>Heteroderinae</taxon>
        <taxon>Heterodera</taxon>
    </lineage>
</organism>
<dbReference type="Gene3D" id="3.10.20.90">
    <property type="entry name" value="Phosphatidylinositol 3-kinase Catalytic Subunit, Chain A, domain 1"/>
    <property type="match status" value="4"/>
</dbReference>
<feature type="domain" description="Ubiquitin-like" evidence="2">
    <location>
        <begin position="32"/>
        <end position="124"/>
    </location>
</feature>
<keyword evidence="4" id="KW-1185">Reference proteome</keyword>
<sequence>MNHFGVSLLPICLSAGLTIMLMLMLPSSTDGMEITVKSSKIIPKASNFLTKLIMRAGSSSQNERTTISVDLKSEQTVADLKQAIKKETGIPPEQQLIRHNSPSGEVLKDGETLENGGLEKADVFLSFGEFEIRVHNGTEMFASRVDKTDTVATLKKAIKERFGIPVEKQVLRRSNRRKYDNILEDCKTMDRYQQILDGKETVYLFIIFTLNMETDAPWIIMETKNKIKDNAFTVEVEGTDSVLRLKQKIGNSIGRYFSHDLQTLRQTDGLALKDHQTMDFYKIKEGQTILLTFHEFEIVIKYGMKRFSVNVKQSDTVETLKKRIENIKLFGNIPHEKQALITWQRYIAGLRYLRIFPHFVAF</sequence>
<feature type="domain" description="Ubiquitin-like" evidence="2">
    <location>
        <begin position="128"/>
        <end position="192"/>
    </location>
</feature>
<evidence type="ECO:0000313" key="4">
    <source>
        <dbReference type="Proteomes" id="UP001620645"/>
    </source>
</evidence>
<protein>
    <recommendedName>
        <fullName evidence="2">Ubiquitin-like domain-containing protein</fullName>
    </recommendedName>
</protein>
<accession>A0ABD2HSD1</accession>
<dbReference type="AlphaFoldDB" id="A0ABD2HSD1"/>
<dbReference type="InterPro" id="IPR000626">
    <property type="entry name" value="Ubiquitin-like_dom"/>
</dbReference>
<dbReference type="PANTHER" id="PTHR10621">
    <property type="entry name" value="UV EXCISION REPAIR PROTEIN RAD23"/>
    <property type="match status" value="1"/>
</dbReference>
<feature type="signal peptide" evidence="1">
    <location>
        <begin position="1"/>
        <end position="31"/>
    </location>
</feature>
<dbReference type="SUPFAM" id="SSF54236">
    <property type="entry name" value="Ubiquitin-like"/>
    <property type="match status" value="4"/>
</dbReference>
<dbReference type="PROSITE" id="PS50053">
    <property type="entry name" value="UBIQUITIN_2"/>
    <property type="match status" value="3"/>
</dbReference>
<dbReference type="EMBL" id="JBICCN010000429">
    <property type="protein sequence ID" value="KAL3069357.1"/>
    <property type="molecule type" value="Genomic_DNA"/>
</dbReference>
<comment type="caution">
    <text evidence="3">The sequence shown here is derived from an EMBL/GenBank/DDBJ whole genome shotgun (WGS) entry which is preliminary data.</text>
</comment>
<dbReference type="PANTHER" id="PTHR10621:SF0">
    <property type="entry name" value="UV EXCISION REPAIR PROTEIN RAD23"/>
    <property type="match status" value="1"/>
</dbReference>
<dbReference type="InterPro" id="IPR029071">
    <property type="entry name" value="Ubiquitin-like_domsf"/>
</dbReference>
<proteinExistence type="predicted"/>
<gene>
    <name evidence="3" type="ORF">niasHS_018082</name>
</gene>
<evidence type="ECO:0000259" key="2">
    <source>
        <dbReference type="PROSITE" id="PS50053"/>
    </source>
</evidence>
<keyword evidence="1" id="KW-0732">Signal</keyword>
<evidence type="ECO:0000256" key="1">
    <source>
        <dbReference type="SAM" id="SignalP"/>
    </source>
</evidence>
<evidence type="ECO:0000313" key="3">
    <source>
        <dbReference type="EMBL" id="KAL3069357.1"/>
    </source>
</evidence>
<dbReference type="Proteomes" id="UP001620645">
    <property type="component" value="Unassembled WGS sequence"/>
</dbReference>
<dbReference type="Pfam" id="PF00240">
    <property type="entry name" value="ubiquitin"/>
    <property type="match status" value="3"/>
</dbReference>
<dbReference type="SMART" id="SM00213">
    <property type="entry name" value="UBQ"/>
    <property type="match status" value="3"/>
</dbReference>
<name>A0ABD2HSD1_HETSC</name>